<dbReference type="OrthoDB" id="191150at2759"/>
<protein>
    <recommendedName>
        <fullName evidence="5">Phospholipid scramblase</fullName>
    </recommendedName>
</protein>
<dbReference type="STRING" id="1658172.A0A1B7NXB8"/>
<evidence type="ECO:0000256" key="2">
    <source>
        <dbReference type="SAM" id="MobiDB-lite"/>
    </source>
</evidence>
<dbReference type="Pfam" id="PF03803">
    <property type="entry name" value="Scramblase"/>
    <property type="match status" value="1"/>
</dbReference>
<accession>A0A1B7NXB8</accession>
<dbReference type="GO" id="GO:0017128">
    <property type="term" value="F:phospholipid scramblase activity"/>
    <property type="evidence" value="ECO:0007669"/>
    <property type="project" value="InterPro"/>
</dbReference>
<proteinExistence type="inferred from homology"/>
<feature type="compositionally biased region" description="Acidic residues" evidence="2">
    <location>
        <begin position="479"/>
        <end position="490"/>
    </location>
</feature>
<dbReference type="InterPro" id="IPR005552">
    <property type="entry name" value="Scramblase"/>
</dbReference>
<comment type="caution">
    <text evidence="3">The sequence shown here is derived from an EMBL/GenBank/DDBJ whole genome shotgun (WGS) entry which is preliminary data.</text>
</comment>
<feature type="region of interest" description="Disordered" evidence="2">
    <location>
        <begin position="408"/>
        <end position="490"/>
    </location>
</feature>
<comment type="similarity">
    <text evidence="1">Belongs to the phospholipid scramblase family.</text>
</comment>
<organism evidence="3 4">
    <name type="scientific">Emergomyces africanus</name>
    <dbReference type="NCBI Taxonomy" id="1955775"/>
    <lineage>
        <taxon>Eukaryota</taxon>
        <taxon>Fungi</taxon>
        <taxon>Dikarya</taxon>
        <taxon>Ascomycota</taxon>
        <taxon>Pezizomycotina</taxon>
        <taxon>Eurotiomycetes</taxon>
        <taxon>Eurotiomycetidae</taxon>
        <taxon>Onygenales</taxon>
        <taxon>Ajellomycetaceae</taxon>
        <taxon>Emergomyces</taxon>
    </lineage>
</organism>
<reference evidence="3 4" key="1">
    <citation type="submission" date="2015-07" db="EMBL/GenBank/DDBJ databases">
        <title>Emmonsia species relationships and genome sequence.</title>
        <authorList>
            <person name="Cuomo C.A."/>
            <person name="Schwartz I.S."/>
            <person name="Kenyon C."/>
            <person name="de Hoog G.S."/>
            <person name="Govender N.P."/>
            <person name="Botha A."/>
            <person name="Moreno L."/>
            <person name="de Vries M."/>
            <person name="Munoz J.F."/>
            <person name="Stielow J.B."/>
        </authorList>
    </citation>
    <scope>NUCLEOTIDE SEQUENCE [LARGE SCALE GENOMIC DNA]</scope>
    <source>
        <strain evidence="3 4">CBS 136260</strain>
    </source>
</reference>
<dbReference type="EMBL" id="LGUA01000478">
    <property type="protein sequence ID" value="OAX81420.1"/>
    <property type="molecule type" value="Genomic_DNA"/>
</dbReference>
<dbReference type="Proteomes" id="UP000091918">
    <property type="component" value="Unassembled WGS sequence"/>
</dbReference>
<evidence type="ECO:0000313" key="3">
    <source>
        <dbReference type="EMBL" id="OAX81420.1"/>
    </source>
</evidence>
<dbReference type="AlphaFoldDB" id="A0A1B7NXB8"/>
<dbReference type="PANTHER" id="PTHR23248:SF9">
    <property type="entry name" value="PHOSPHOLIPID SCRAMBLASE"/>
    <property type="match status" value="1"/>
</dbReference>
<feature type="compositionally biased region" description="Acidic residues" evidence="2">
    <location>
        <begin position="429"/>
        <end position="441"/>
    </location>
</feature>
<sequence>MYLTVHKPQELQYTPFATSVISSISLALSSLRSNPWSRKGSRKSLLRQKPQIVPGQRNQAPHPPRGDDESLAATLRNTNPQDNSLLAPVHIPEDPHAVLKERHPAAGLLSNSGLVIQRQLEMMNVLLGFEQANRYTILDAQGNHVGYIAEKGNGMGSMMARQWFRTHRSFVTHVFDKHQNEVLRRLHSIHLQQPTKPAAGPLVTAVTGDSARISSLDLSDMRGAPFQISTTTSRRDSQPGASGEFGQFAYVDEPFLSWDFSLRSADSRLLGSVNRNFAGFAREIFTDTGMYALRMDSAALAEEREELHFISQTHKASHTIYDGGDSSGMTLDQRAVMLATAVTIDFDYFSRHSSSSWGLPIPFVDIGGLTGEGAAGGAVGGAAEGTAGAMGRGVAGAGAIAGYEAMQRGASDNNKQQPHEAQQSQEPQLPEEEGEQVEELWGESGPDWRNEEGGGLGSDGPGGTGGYWGEEGRSGDGAGDGDGDDWDDFF</sequence>
<feature type="compositionally biased region" description="Gly residues" evidence="2">
    <location>
        <begin position="453"/>
        <end position="478"/>
    </location>
</feature>
<keyword evidence="4" id="KW-1185">Reference proteome</keyword>
<gene>
    <name evidence="3" type="ORF">ACJ72_04234</name>
</gene>
<evidence type="ECO:0000256" key="1">
    <source>
        <dbReference type="ARBA" id="ARBA00005350"/>
    </source>
</evidence>
<feature type="region of interest" description="Disordered" evidence="2">
    <location>
        <begin position="33"/>
        <end position="72"/>
    </location>
</feature>
<dbReference type="PANTHER" id="PTHR23248">
    <property type="entry name" value="PHOSPHOLIPID SCRAMBLASE-RELATED"/>
    <property type="match status" value="1"/>
</dbReference>
<evidence type="ECO:0008006" key="5">
    <source>
        <dbReference type="Google" id="ProtNLM"/>
    </source>
</evidence>
<evidence type="ECO:0000313" key="4">
    <source>
        <dbReference type="Proteomes" id="UP000091918"/>
    </source>
</evidence>
<name>A0A1B7NXB8_9EURO</name>
<dbReference type="GO" id="GO:0005886">
    <property type="term" value="C:plasma membrane"/>
    <property type="evidence" value="ECO:0007669"/>
    <property type="project" value="TreeGrafter"/>
</dbReference>